<keyword evidence="5 7" id="KW-0819">tRNA processing</keyword>
<dbReference type="Proteomes" id="UP000822688">
    <property type="component" value="Chromosome 11"/>
</dbReference>
<feature type="compositionally biased region" description="Basic and acidic residues" evidence="8">
    <location>
        <begin position="386"/>
        <end position="403"/>
    </location>
</feature>
<dbReference type="EC" id="2.1.1.216" evidence="7"/>
<dbReference type="PANTHER" id="PTHR10631:SF9">
    <property type="entry name" value="TRNA (GUANINE(26)-N(2))-DIMETHYLTRANSFERASE"/>
    <property type="match status" value="1"/>
</dbReference>
<dbReference type="GO" id="GO:0160104">
    <property type="term" value="F:tRNA (guanine(26)-N2)-dimethyltransferase activity"/>
    <property type="evidence" value="ECO:0007669"/>
    <property type="project" value="UniProtKB-UniRule"/>
</dbReference>
<dbReference type="SUPFAM" id="SSF53335">
    <property type="entry name" value="S-adenosyl-L-methionine-dependent methyltransferases"/>
    <property type="match status" value="1"/>
</dbReference>
<comment type="catalytic activity">
    <reaction evidence="7">
        <text>guanosine(26) in tRNA + 2 S-adenosyl-L-methionine = N(2)-dimethylguanosine(26) in tRNA + 2 S-adenosyl-L-homocysteine + 2 H(+)</text>
        <dbReference type="Rhea" id="RHEA:43140"/>
        <dbReference type="Rhea" id="RHEA-COMP:10359"/>
        <dbReference type="Rhea" id="RHEA-COMP:10360"/>
        <dbReference type="ChEBI" id="CHEBI:15378"/>
        <dbReference type="ChEBI" id="CHEBI:57856"/>
        <dbReference type="ChEBI" id="CHEBI:59789"/>
        <dbReference type="ChEBI" id="CHEBI:74269"/>
        <dbReference type="ChEBI" id="CHEBI:74513"/>
        <dbReference type="EC" id="2.1.1.216"/>
    </reaction>
</comment>
<reference evidence="9 10" key="1">
    <citation type="submission" date="2020-06" db="EMBL/GenBank/DDBJ databases">
        <title>WGS assembly of Ceratodon purpureus strain R40.</title>
        <authorList>
            <person name="Carey S.B."/>
            <person name="Jenkins J."/>
            <person name="Shu S."/>
            <person name="Lovell J.T."/>
            <person name="Sreedasyam A."/>
            <person name="Maumus F."/>
            <person name="Tiley G.P."/>
            <person name="Fernandez-Pozo N."/>
            <person name="Barry K."/>
            <person name="Chen C."/>
            <person name="Wang M."/>
            <person name="Lipzen A."/>
            <person name="Daum C."/>
            <person name="Saski C.A."/>
            <person name="Payton A.C."/>
            <person name="Mcbreen J.C."/>
            <person name="Conrad R.E."/>
            <person name="Kollar L.M."/>
            <person name="Olsson S."/>
            <person name="Huttunen S."/>
            <person name="Landis J.B."/>
            <person name="Wickett N.J."/>
            <person name="Johnson M.G."/>
            <person name="Rensing S.A."/>
            <person name="Grimwood J."/>
            <person name="Schmutz J."/>
            <person name="Mcdaniel S.F."/>
        </authorList>
    </citation>
    <scope>NUCLEOTIDE SEQUENCE [LARGE SCALE GENOMIC DNA]</scope>
    <source>
        <strain evidence="9 10">R40</strain>
    </source>
</reference>
<sequence>MTTLPGLMAGVSVSFLQMLHNPGTLGRNCRVTHISCSKQAASDVQDIGISQEQPEDSKHVVEAQTMRNERGVKFLVGSSFYREESAVGRDLACLAGAVYKKEKGRLHVLDALSGSGIRAARYLAHCEADFVWANDACDGLDTLIAHNLSLASASVASKSDVAEPPSQELESFFSPNVKDESGRWQVTIQDANKVLLDCYMRKNYFDLIDVDSFGSDSVFLGSALSAVSYGGLLYATSTDGFSSGGHRPYNALASYGAYIRPMVYSNEIGLRMLIGGVVREAALRNMHVYPVFSHYSFHGPVFRVMLRVLPSRVFQTKDYNFIAVCNNCGETQVIKWSALGHSSCSCSSSSTVSSLTVNGPLWTGPLHNIDDVKKMTEMAKSWGWTEGDREPGEDRRRSPPVSTKDRNLKKLLDIMLEESNPDLQVGYIELDEVLNFLIYSAYHNHKPKS</sequence>
<evidence type="ECO:0000256" key="4">
    <source>
        <dbReference type="ARBA" id="ARBA00022691"/>
    </source>
</evidence>
<dbReference type="PROSITE" id="PS51626">
    <property type="entry name" value="SAM_MT_TRM1"/>
    <property type="match status" value="1"/>
</dbReference>
<dbReference type="InterPro" id="IPR029063">
    <property type="entry name" value="SAM-dependent_MTases_sf"/>
</dbReference>
<dbReference type="GO" id="GO:0005634">
    <property type="term" value="C:nucleus"/>
    <property type="evidence" value="ECO:0007669"/>
    <property type="project" value="TreeGrafter"/>
</dbReference>
<keyword evidence="1 7" id="KW-0820">tRNA-binding</keyword>
<evidence type="ECO:0000256" key="8">
    <source>
        <dbReference type="SAM" id="MobiDB-lite"/>
    </source>
</evidence>
<organism evidence="9 10">
    <name type="scientific">Ceratodon purpureus</name>
    <name type="common">Fire moss</name>
    <name type="synonym">Dicranum purpureum</name>
    <dbReference type="NCBI Taxonomy" id="3225"/>
    <lineage>
        <taxon>Eukaryota</taxon>
        <taxon>Viridiplantae</taxon>
        <taxon>Streptophyta</taxon>
        <taxon>Embryophyta</taxon>
        <taxon>Bryophyta</taxon>
        <taxon>Bryophytina</taxon>
        <taxon>Bryopsida</taxon>
        <taxon>Dicranidae</taxon>
        <taxon>Pseudoditrichales</taxon>
        <taxon>Ditrichaceae</taxon>
        <taxon>Ceratodon</taxon>
    </lineage>
</organism>
<dbReference type="InterPro" id="IPR002905">
    <property type="entry name" value="Trm1"/>
</dbReference>
<dbReference type="GO" id="GO:0002940">
    <property type="term" value="P:tRNA N2-guanine methylation"/>
    <property type="evidence" value="ECO:0007669"/>
    <property type="project" value="TreeGrafter"/>
</dbReference>
<dbReference type="GO" id="GO:0000049">
    <property type="term" value="F:tRNA binding"/>
    <property type="evidence" value="ECO:0007669"/>
    <property type="project" value="UniProtKB-UniRule"/>
</dbReference>
<dbReference type="Gene3D" id="3.40.50.150">
    <property type="entry name" value="Vaccinia Virus protein VP39"/>
    <property type="match status" value="1"/>
</dbReference>
<evidence type="ECO:0000256" key="6">
    <source>
        <dbReference type="ARBA" id="ARBA00022884"/>
    </source>
</evidence>
<evidence type="ECO:0000256" key="7">
    <source>
        <dbReference type="PROSITE-ProRule" id="PRU00958"/>
    </source>
</evidence>
<feature type="region of interest" description="Disordered" evidence="8">
    <location>
        <begin position="383"/>
        <end position="403"/>
    </location>
</feature>
<evidence type="ECO:0000313" key="10">
    <source>
        <dbReference type="Proteomes" id="UP000822688"/>
    </source>
</evidence>
<dbReference type="Pfam" id="PF02005">
    <property type="entry name" value="TRM"/>
    <property type="match status" value="1"/>
</dbReference>
<comment type="similarity">
    <text evidence="7">Belongs to the class I-like SAM-binding methyltransferase superfamily. Trm1 family.</text>
</comment>
<accession>A0A8T0GCC1</accession>
<evidence type="ECO:0000256" key="5">
    <source>
        <dbReference type="ARBA" id="ARBA00022694"/>
    </source>
</evidence>
<evidence type="ECO:0000256" key="1">
    <source>
        <dbReference type="ARBA" id="ARBA00022555"/>
    </source>
</evidence>
<keyword evidence="10" id="KW-1185">Reference proteome</keyword>
<keyword evidence="3 7" id="KW-0808">Transferase</keyword>
<keyword evidence="6 7" id="KW-0694">RNA-binding</keyword>
<protein>
    <recommendedName>
        <fullName evidence="7">tRNA (guanine(26)-N(2))-dimethyltransferase</fullName>
        <ecNumber evidence="7">2.1.1.216</ecNumber>
    </recommendedName>
</protein>
<evidence type="ECO:0000256" key="3">
    <source>
        <dbReference type="ARBA" id="ARBA00022679"/>
    </source>
</evidence>
<proteinExistence type="inferred from homology"/>
<name>A0A8T0GCC1_CERPU</name>
<dbReference type="AlphaFoldDB" id="A0A8T0GCC1"/>
<evidence type="ECO:0000313" key="9">
    <source>
        <dbReference type="EMBL" id="KAG0556004.1"/>
    </source>
</evidence>
<gene>
    <name evidence="9" type="ORF">KC19_11G019100</name>
</gene>
<keyword evidence="4 7" id="KW-0949">S-adenosyl-L-methionine</keyword>
<dbReference type="PANTHER" id="PTHR10631">
    <property type="entry name" value="N 2 ,N 2 -DIMETHYLGUANOSINE TRNA METHYLTRANSFERASE"/>
    <property type="match status" value="1"/>
</dbReference>
<comment type="caution">
    <text evidence="9">The sequence shown here is derived from an EMBL/GenBank/DDBJ whole genome shotgun (WGS) entry which is preliminary data.</text>
</comment>
<dbReference type="EMBL" id="CM026432">
    <property type="protein sequence ID" value="KAG0556004.1"/>
    <property type="molecule type" value="Genomic_DNA"/>
</dbReference>
<keyword evidence="2 7" id="KW-0489">Methyltransferase</keyword>
<evidence type="ECO:0000256" key="2">
    <source>
        <dbReference type="ARBA" id="ARBA00022603"/>
    </source>
</evidence>